<evidence type="ECO:0000313" key="1">
    <source>
        <dbReference type="EMBL" id="MBL0404238.1"/>
    </source>
</evidence>
<dbReference type="Proteomes" id="UP000605848">
    <property type="component" value="Unassembled WGS sequence"/>
</dbReference>
<dbReference type="EMBL" id="JAEQMY010000011">
    <property type="protein sequence ID" value="MBL0404238.1"/>
    <property type="molecule type" value="Genomic_DNA"/>
</dbReference>
<dbReference type="RefSeq" id="WP_202058719.1">
    <property type="nucleotide sequence ID" value="NZ_JAEQMY010000011.1"/>
</dbReference>
<keyword evidence="2" id="KW-1185">Reference proteome</keyword>
<comment type="caution">
    <text evidence="1">The sequence shown here is derived from an EMBL/GenBank/DDBJ whole genome shotgun (WGS) entry which is preliminary data.</text>
</comment>
<dbReference type="AlphaFoldDB" id="A0A936Z6H8"/>
<sequence length="99" mass="11405">MLIPEFLAKLAALKAKTQIPANMPVHIVDAVGLSEERLGYPRFPQELTARREWIAENCYGAVEIEPIRDAQMRLVGRRFIFANLNDATYYKLRWSGEVR</sequence>
<proteinExistence type="predicted"/>
<name>A0A936Z6H8_9HYPH</name>
<reference evidence="1" key="1">
    <citation type="submission" date="2021-01" db="EMBL/GenBank/DDBJ databases">
        <title>Microvirga sp.</title>
        <authorList>
            <person name="Kim M.K."/>
        </authorList>
    </citation>
    <scope>NUCLEOTIDE SEQUENCE</scope>
    <source>
        <strain evidence="1">5420S-16</strain>
    </source>
</reference>
<protein>
    <submittedName>
        <fullName evidence="1">Uncharacterized protein</fullName>
    </submittedName>
</protein>
<gene>
    <name evidence="1" type="ORF">JKG68_09690</name>
</gene>
<organism evidence="1 2">
    <name type="scientific">Microvirga aerilata</name>
    <dbReference type="NCBI Taxonomy" id="670292"/>
    <lineage>
        <taxon>Bacteria</taxon>
        <taxon>Pseudomonadati</taxon>
        <taxon>Pseudomonadota</taxon>
        <taxon>Alphaproteobacteria</taxon>
        <taxon>Hyphomicrobiales</taxon>
        <taxon>Methylobacteriaceae</taxon>
        <taxon>Microvirga</taxon>
    </lineage>
</organism>
<evidence type="ECO:0000313" key="2">
    <source>
        <dbReference type="Proteomes" id="UP000605848"/>
    </source>
</evidence>
<accession>A0A936Z6H8</accession>